<organism evidence="1 2">
    <name type="scientific">Artomyces pyxidatus</name>
    <dbReference type="NCBI Taxonomy" id="48021"/>
    <lineage>
        <taxon>Eukaryota</taxon>
        <taxon>Fungi</taxon>
        <taxon>Dikarya</taxon>
        <taxon>Basidiomycota</taxon>
        <taxon>Agaricomycotina</taxon>
        <taxon>Agaricomycetes</taxon>
        <taxon>Russulales</taxon>
        <taxon>Auriscalpiaceae</taxon>
        <taxon>Artomyces</taxon>
    </lineage>
</organism>
<keyword evidence="2" id="KW-1185">Reference proteome</keyword>
<comment type="caution">
    <text evidence="1">The sequence shown here is derived from an EMBL/GenBank/DDBJ whole genome shotgun (WGS) entry which is preliminary data.</text>
</comment>
<protein>
    <submittedName>
        <fullName evidence="1">FAD/NAD-P-binding domain-containing protein</fullName>
    </submittedName>
</protein>
<reference evidence="1" key="2">
    <citation type="journal article" date="2022" name="New Phytol.">
        <title>Evolutionary transition to the ectomycorrhizal habit in the genomes of a hyperdiverse lineage of mushroom-forming fungi.</title>
        <authorList>
            <person name="Looney B."/>
            <person name="Miyauchi S."/>
            <person name="Morin E."/>
            <person name="Drula E."/>
            <person name="Courty P.E."/>
            <person name="Kohler A."/>
            <person name="Kuo A."/>
            <person name="LaButti K."/>
            <person name="Pangilinan J."/>
            <person name="Lipzen A."/>
            <person name="Riley R."/>
            <person name="Andreopoulos W."/>
            <person name="He G."/>
            <person name="Johnson J."/>
            <person name="Nolan M."/>
            <person name="Tritt A."/>
            <person name="Barry K.W."/>
            <person name="Grigoriev I.V."/>
            <person name="Nagy L.G."/>
            <person name="Hibbett D."/>
            <person name="Henrissat B."/>
            <person name="Matheny P.B."/>
            <person name="Labbe J."/>
            <person name="Martin F.M."/>
        </authorList>
    </citation>
    <scope>NUCLEOTIDE SEQUENCE</scope>
    <source>
        <strain evidence="1">HHB10654</strain>
    </source>
</reference>
<name>A0ACB8SIF0_9AGAM</name>
<evidence type="ECO:0000313" key="1">
    <source>
        <dbReference type="EMBL" id="KAI0055646.1"/>
    </source>
</evidence>
<dbReference type="EMBL" id="MU277284">
    <property type="protein sequence ID" value="KAI0055646.1"/>
    <property type="molecule type" value="Genomic_DNA"/>
</dbReference>
<dbReference type="Proteomes" id="UP000814140">
    <property type="component" value="Unassembled WGS sequence"/>
</dbReference>
<gene>
    <name evidence="1" type="ORF">BV25DRAFT_1815310</name>
</gene>
<proteinExistence type="predicted"/>
<reference evidence="1" key="1">
    <citation type="submission" date="2021-03" db="EMBL/GenBank/DDBJ databases">
        <authorList>
            <consortium name="DOE Joint Genome Institute"/>
            <person name="Ahrendt S."/>
            <person name="Looney B.P."/>
            <person name="Miyauchi S."/>
            <person name="Morin E."/>
            <person name="Drula E."/>
            <person name="Courty P.E."/>
            <person name="Chicoki N."/>
            <person name="Fauchery L."/>
            <person name="Kohler A."/>
            <person name="Kuo A."/>
            <person name="Labutti K."/>
            <person name="Pangilinan J."/>
            <person name="Lipzen A."/>
            <person name="Riley R."/>
            <person name="Andreopoulos W."/>
            <person name="He G."/>
            <person name="Johnson J."/>
            <person name="Barry K.W."/>
            <person name="Grigoriev I.V."/>
            <person name="Nagy L."/>
            <person name="Hibbett D."/>
            <person name="Henrissat B."/>
            <person name="Matheny P.B."/>
            <person name="Labbe J."/>
            <person name="Martin F."/>
        </authorList>
    </citation>
    <scope>NUCLEOTIDE SEQUENCE</scope>
    <source>
        <strain evidence="1">HHB10654</strain>
    </source>
</reference>
<sequence>MSDTKKNVVLVGGGGAGAFVARFLAQRLDPAKHTLTLINARPFIVFLPAAVRMAVSDEGRLEDQILIPYDKLMSHGIGEVRIGRVVAIEEERPGAGGHVVMESGDKLHYDALVLMPGTSLEGPLKYPDTREATVAYIEDWRKKFRNSSDIVMAGGGPVNIEFAGEIKEHYPYKRITIIQSRSLPLHPSYPDKFRRRVEQECRARGIEFVFEDYLDQEVPEDGAVTTRKGKRIPADLVIVAKGGTPNTQFIKDFDADVVTEYGKVRVNPSMEIVKHPGVFCAGDVIDNKERNGLRKYEQHADVVATNVVDYLNGRPLSATYAGSPDIISISLGKSGGVAYKTQFGGLIFGNWYMSMFVAGSLSVPKARKFMGY</sequence>
<accession>A0ACB8SIF0</accession>
<evidence type="ECO:0000313" key="2">
    <source>
        <dbReference type="Proteomes" id="UP000814140"/>
    </source>
</evidence>